<evidence type="ECO:0000256" key="2">
    <source>
        <dbReference type="ARBA" id="ARBA00022621"/>
    </source>
</evidence>
<accession>A0A1E5Q469</accession>
<dbReference type="InterPro" id="IPR012312">
    <property type="entry name" value="Hemerythrin-like"/>
</dbReference>
<dbReference type="InterPro" id="IPR050669">
    <property type="entry name" value="Hemerythrin"/>
</dbReference>
<evidence type="ECO:0000256" key="3">
    <source>
        <dbReference type="ARBA" id="ARBA00022723"/>
    </source>
</evidence>
<keyword evidence="7" id="KW-1185">Reference proteome</keyword>
<evidence type="ECO:0000313" key="6">
    <source>
        <dbReference type="EMBL" id="OEJ64675.1"/>
    </source>
</evidence>
<dbReference type="STRING" id="28181.BEN30_00865"/>
<keyword evidence="3" id="KW-0479">Metal-binding</keyword>
<dbReference type="RefSeq" id="WP_069959177.1">
    <property type="nucleotide sequence ID" value="NZ_MCGG01000067.1"/>
</dbReference>
<comment type="similarity">
    <text evidence="1">Belongs to the hemerythrin family.</text>
</comment>
<dbReference type="AlphaFoldDB" id="A0A1E5Q469"/>
<dbReference type="InterPro" id="IPR035938">
    <property type="entry name" value="Hemerythrin-like_sf"/>
</dbReference>
<dbReference type="Gene3D" id="1.20.120.50">
    <property type="entry name" value="Hemerythrin-like"/>
    <property type="match status" value="1"/>
</dbReference>
<evidence type="ECO:0000313" key="7">
    <source>
        <dbReference type="Proteomes" id="UP000095347"/>
    </source>
</evidence>
<dbReference type="NCBIfam" id="TIGR02481">
    <property type="entry name" value="hemeryth_dom"/>
    <property type="match status" value="1"/>
</dbReference>
<dbReference type="PANTHER" id="PTHR37164:SF1">
    <property type="entry name" value="BACTERIOHEMERYTHRIN"/>
    <property type="match status" value="1"/>
</dbReference>
<dbReference type="SUPFAM" id="SSF47188">
    <property type="entry name" value="Hemerythrin-like"/>
    <property type="match status" value="1"/>
</dbReference>
<proteinExistence type="inferred from homology"/>
<keyword evidence="2" id="KW-0561">Oxygen transport</keyword>
<dbReference type="GO" id="GO:0005344">
    <property type="term" value="F:oxygen carrier activity"/>
    <property type="evidence" value="ECO:0007669"/>
    <property type="project" value="UniProtKB-KW"/>
</dbReference>
<keyword evidence="2" id="KW-0813">Transport</keyword>
<feature type="domain" description="Hemerythrin-like" evidence="5">
    <location>
        <begin position="24"/>
        <end position="136"/>
    </location>
</feature>
<dbReference type="CDD" id="cd12107">
    <property type="entry name" value="Hemerythrin"/>
    <property type="match status" value="1"/>
</dbReference>
<dbReference type="PROSITE" id="PS00550">
    <property type="entry name" value="HEMERYTHRINS"/>
    <property type="match status" value="1"/>
</dbReference>
<dbReference type="EMBL" id="MCGG01000067">
    <property type="protein sequence ID" value="OEJ64675.1"/>
    <property type="molecule type" value="Genomic_DNA"/>
</dbReference>
<dbReference type="InterPro" id="IPR016131">
    <property type="entry name" value="Haemerythrin_Fe_BS"/>
</dbReference>
<name>A0A1E5Q469_9PROT</name>
<comment type="caution">
    <text evidence="6">The sequence shown here is derived from an EMBL/GenBank/DDBJ whole genome shotgun (WGS) entry which is preliminary data.</text>
</comment>
<dbReference type="InterPro" id="IPR012827">
    <property type="entry name" value="Hemerythrin_metal-bd"/>
</dbReference>
<evidence type="ECO:0000259" key="5">
    <source>
        <dbReference type="Pfam" id="PF01814"/>
    </source>
</evidence>
<evidence type="ECO:0000256" key="4">
    <source>
        <dbReference type="ARBA" id="ARBA00023004"/>
    </source>
</evidence>
<reference evidence="7" key="1">
    <citation type="submission" date="2016-07" db="EMBL/GenBank/DDBJ databases">
        <authorList>
            <person name="Florea S."/>
            <person name="Webb J.S."/>
            <person name="Jaromczyk J."/>
            <person name="Schardl C.L."/>
        </authorList>
    </citation>
    <scope>NUCLEOTIDE SEQUENCE [LARGE SCALE GENOMIC DNA]</scope>
    <source>
        <strain evidence="7">MV-1</strain>
    </source>
</reference>
<dbReference type="Proteomes" id="UP000095347">
    <property type="component" value="Unassembled WGS sequence"/>
</dbReference>
<protein>
    <recommendedName>
        <fullName evidence="5">Hemerythrin-like domain-containing protein</fullName>
    </recommendedName>
</protein>
<dbReference type="Pfam" id="PF01814">
    <property type="entry name" value="Hemerythrin"/>
    <property type="match status" value="1"/>
</dbReference>
<dbReference type="NCBIfam" id="NF033749">
    <property type="entry name" value="bact_hemeryth"/>
    <property type="match status" value="1"/>
</dbReference>
<dbReference type="PANTHER" id="PTHR37164">
    <property type="entry name" value="BACTERIOHEMERYTHRIN"/>
    <property type="match status" value="1"/>
</dbReference>
<evidence type="ECO:0000256" key="1">
    <source>
        <dbReference type="ARBA" id="ARBA00010587"/>
    </source>
</evidence>
<sequence length="153" mass="17250">MTSTIAGTIDGKVVWSDDMSVGCSALDDDHKILIQALNDFIEALENDEGVFVTDGIFMVLLDYTNFHFAREEAIMKACGYAGFEDHVKTHGELKEQLMDARTRYMRNPSPDLEDEIRDFLLSWLQSHILVRDMDYKGRVAASGQDLDSILANI</sequence>
<dbReference type="GO" id="GO:0046872">
    <property type="term" value="F:metal ion binding"/>
    <property type="evidence" value="ECO:0007669"/>
    <property type="project" value="UniProtKB-KW"/>
</dbReference>
<gene>
    <name evidence="6" type="ORF">BEN30_00865</name>
</gene>
<organism evidence="6 7">
    <name type="scientific">Magnetovibrio blakemorei</name>
    <dbReference type="NCBI Taxonomy" id="28181"/>
    <lineage>
        <taxon>Bacteria</taxon>
        <taxon>Pseudomonadati</taxon>
        <taxon>Pseudomonadota</taxon>
        <taxon>Alphaproteobacteria</taxon>
        <taxon>Rhodospirillales</taxon>
        <taxon>Magnetovibrionaceae</taxon>
        <taxon>Magnetovibrio</taxon>
    </lineage>
</organism>
<keyword evidence="4" id="KW-0408">Iron</keyword>